<protein>
    <submittedName>
        <fullName evidence="2">Uncharacterized protein</fullName>
    </submittedName>
</protein>
<evidence type="ECO:0000256" key="1">
    <source>
        <dbReference type="SAM" id="Coils"/>
    </source>
</evidence>
<keyword evidence="1" id="KW-0175">Coiled coil</keyword>
<gene>
    <name evidence="2" type="ORF">ENX07_07495</name>
</gene>
<feature type="coiled-coil region" evidence="1">
    <location>
        <begin position="49"/>
        <end position="83"/>
    </location>
</feature>
<sequence length="104" mass="12183">MIAAIIGGFTILGALLTFATFVNGRSIKMLIKELHRDTSEQVRRMDERTEKITELIRKMDERMEKMDEKMDERMERITELIIETRNLIVTEGDKTRELIKVLKG</sequence>
<dbReference type="AlphaFoldDB" id="A0A7C3YQS2"/>
<name>A0A7C3YQS2_UNCW3</name>
<accession>A0A7C3YQS2</accession>
<evidence type="ECO:0000313" key="2">
    <source>
        <dbReference type="EMBL" id="HGE99891.1"/>
    </source>
</evidence>
<dbReference type="Gene3D" id="3.90.20.10">
    <property type="match status" value="1"/>
</dbReference>
<dbReference type="EMBL" id="DTMQ01000044">
    <property type="protein sequence ID" value="HGE99891.1"/>
    <property type="molecule type" value="Genomic_DNA"/>
</dbReference>
<organism evidence="2">
    <name type="scientific">candidate division WOR-3 bacterium</name>
    <dbReference type="NCBI Taxonomy" id="2052148"/>
    <lineage>
        <taxon>Bacteria</taxon>
        <taxon>Bacteria division WOR-3</taxon>
    </lineage>
</organism>
<comment type="caution">
    <text evidence="2">The sequence shown here is derived from an EMBL/GenBank/DDBJ whole genome shotgun (WGS) entry which is preliminary data.</text>
</comment>
<reference evidence="2" key="1">
    <citation type="journal article" date="2020" name="mSystems">
        <title>Genome- and Community-Level Interaction Insights into Carbon Utilization and Element Cycling Functions of Hydrothermarchaeota in Hydrothermal Sediment.</title>
        <authorList>
            <person name="Zhou Z."/>
            <person name="Liu Y."/>
            <person name="Xu W."/>
            <person name="Pan J."/>
            <person name="Luo Z.H."/>
            <person name="Li M."/>
        </authorList>
    </citation>
    <scope>NUCLEOTIDE SEQUENCE [LARGE SCALE GENOMIC DNA]</scope>
    <source>
        <strain evidence="2">SpSt-906</strain>
    </source>
</reference>
<proteinExistence type="predicted"/>